<evidence type="ECO:0000313" key="2">
    <source>
        <dbReference type="EMBL" id="KAJ7642109.1"/>
    </source>
</evidence>
<organism evidence="2 3">
    <name type="scientific">Roridomyces roridus</name>
    <dbReference type="NCBI Taxonomy" id="1738132"/>
    <lineage>
        <taxon>Eukaryota</taxon>
        <taxon>Fungi</taxon>
        <taxon>Dikarya</taxon>
        <taxon>Basidiomycota</taxon>
        <taxon>Agaricomycotina</taxon>
        <taxon>Agaricomycetes</taxon>
        <taxon>Agaricomycetidae</taxon>
        <taxon>Agaricales</taxon>
        <taxon>Marasmiineae</taxon>
        <taxon>Mycenaceae</taxon>
        <taxon>Roridomyces</taxon>
    </lineage>
</organism>
<keyword evidence="3" id="KW-1185">Reference proteome</keyword>
<gene>
    <name evidence="2" type="ORF">FB45DRAFT_1022816</name>
</gene>
<sequence>MSTAFARVDLHPSASETTSGQPGKLVGPVGATVAGHDAEMIARWSKLMSLSMLSCLAMLDLPLSLHHIAQTSTDTSPTSVNPDPVAHIHLCRFAHPPAPQAAQDAQATCVYNILRCLLTAMVHNYDGTTHERKH</sequence>
<proteinExistence type="predicted"/>
<evidence type="ECO:0000256" key="1">
    <source>
        <dbReference type="SAM" id="MobiDB-lite"/>
    </source>
</evidence>
<comment type="caution">
    <text evidence="2">The sequence shown here is derived from an EMBL/GenBank/DDBJ whole genome shotgun (WGS) entry which is preliminary data.</text>
</comment>
<evidence type="ECO:0000313" key="3">
    <source>
        <dbReference type="Proteomes" id="UP001221142"/>
    </source>
</evidence>
<dbReference type="AlphaFoldDB" id="A0AAD7FXA2"/>
<accession>A0AAD7FXA2</accession>
<reference evidence="2" key="1">
    <citation type="submission" date="2023-03" db="EMBL/GenBank/DDBJ databases">
        <title>Massive genome expansion in bonnet fungi (Mycena s.s.) driven by repeated elements and novel gene families across ecological guilds.</title>
        <authorList>
            <consortium name="Lawrence Berkeley National Laboratory"/>
            <person name="Harder C.B."/>
            <person name="Miyauchi S."/>
            <person name="Viragh M."/>
            <person name="Kuo A."/>
            <person name="Thoen E."/>
            <person name="Andreopoulos B."/>
            <person name="Lu D."/>
            <person name="Skrede I."/>
            <person name="Drula E."/>
            <person name="Henrissat B."/>
            <person name="Morin E."/>
            <person name="Kohler A."/>
            <person name="Barry K."/>
            <person name="LaButti K."/>
            <person name="Morin E."/>
            <person name="Salamov A."/>
            <person name="Lipzen A."/>
            <person name="Mereny Z."/>
            <person name="Hegedus B."/>
            <person name="Baldrian P."/>
            <person name="Stursova M."/>
            <person name="Weitz H."/>
            <person name="Taylor A."/>
            <person name="Grigoriev I.V."/>
            <person name="Nagy L.G."/>
            <person name="Martin F."/>
            <person name="Kauserud H."/>
        </authorList>
    </citation>
    <scope>NUCLEOTIDE SEQUENCE</scope>
    <source>
        <strain evidence="2">9284</strain>
    </source>
</reference>
<protein>
    <submittedName>
        <fullName evidence="2">Uncharacterized protein</fullName>
    </submittedName>
</protein>
<feature type="region of interest" description="Disordered" evidence="1">
    <location>
        <begin position="1"/>
        <end position="26"/>
    </location>
</feature>
<dbReference type="EMBL" id="JARKIF010000004">
    <property type="protein sequence ID" value="KAJ7642109.1"/>
    <property type="molecule type" value="Genomic_DNA"/>
</dbReference>
<name>A0AAD7FXA2_9AGAR</name>
<dbReference type="Proteomes" id="UP001221142">
    <property type="component" value="Unassembled WGS sequence"/>
</dbReference>